<accession>A0A2M4B804</accession>
<dbReference type="AlphaFoldDB" id="A0A2M4B804"/>
<dbReference type="EMBL" id="GGFK01015800">
    <property type="protein sequence ID" value="MBW49121.1"/>
    <property type="molecule type" value="Transcribed_RNA"/>
</dbReference>
<name>A0A2M4B804_9DIPT</name>
<sequence>MPLHRWAASFMISSRISLSLATGRFSAGSELGSTAAEQGAAVCCSIDGSYLRRYSATKNEQWYCRIEPLS</sequence>
<protein>
    <submittedName>
        <fullName evidence="2">Putative secreted protein</fullName>
    </submittedName>
</protein>
<proteinExistence type="predicted"/>
<feature type="signal peptide" evidence="1">
    <location>
        <begin position="1"/>
        <end position="21"/>
    </location>
</feature>
<organism evidence="2">
    <name type="scientific">Anopheles triannulatus</name>
    <dbReference type="NCBI Taxonomy" id="58253"/>
    <lineage>
        <taxon>Eukaryota</taxon>
        <taxon>Metazoa</taxon>
        <taxon>Ecdysozoa</taxon>
        <taxon>Arthropoda</taxon>
        <taxon>Hexapoda</taxon>
        <taxon>Insecta</taxon>
        <taxon>Pterygota</taxon>
        <taxon>Neoptera</taxon>
        <taxon>Endopterygota</taxon>
        <taxon>Diptera</taxon>
        <taxon>Nematocera</taxon>
        <taxon>Culicoidea</taxon>
        <taxon>Culicidae</taxon>
        <taxon>Anophelinae</taxon>
        <taxon>Anopheles</taxon>
    </lineage>
</organism>
<keyword evidence="1" id="KW-0732">Signal</keyword>
<evidence type="ECO:0000313" key="2">
    <source>
        <dbReference type="EMBL" id="MBW49121.1"/>
    </source>
</evidence>
<evidence type="ECO:0000256" key="1">
    <source>
        <dbReference type="SAM" id="SignalP"/>
    </source>
</evidence>
<feature type="chain" id="PRO_5014928157" evidence="1">
    <location>
        <begin position="22"/>
        <end position="70"/>
    </location>
</feature>
<reference evidence="2" key="1">
    <citation type="submission" date="2018-01" db="EMBL/GenBank/DDBJ databases">
        <title>An insight into the sialome of Amazonian anophelines.</title>
        <authorList>
            <person name="Ribeiro J.M."/>
            <person name="Scarpassa V."/>
            <person name="Calvo E."/>
        </authorList>
    </citation>
    <scope>NUCLEOTIDE SEQUENCE</scope>
    <source>
        <tissue evidence="2">Salivary glands</tissue>
    </source>
</reference>